<keyword evidence="8" id="KW-0732">Signal</keyword>
<dbReference type="GO" id="GO:0008253">
    <property type="term" value="F:5'-nucleotidase activity"/>
    <property type="evidence" value="ECO:0007669"/>
    <property type="project" value="UniProtKB-EC"/>
</dbReference>
<reference evidence="10" key="1">
    <citation type="journal article" date="2021" name="Nat. Microbiol.">
        <title>Cocultivation of an ultrasmall environmental parasitic bacterium with lytic ability against bacteria associated with wastewater foams.</title>
        <authorList>
            <person name="Batinovic S."/>
            <person name="Rose J.J.A."/>
            <person name="Ratcliffe J."/>
            <person name="Seviour R.J."/>
            <person name="Petrovski S."/>
        </authorList>
    </citation>
    <scope>NUCLEOTIDE SEQUENCE</scope>
    <source>
        <strain evidence="10">CON44</strain>
    </source>
</reference>
<dbReference type="EC" id="3.1.3.5" evidence="3"/>
<dbReference type="InterPro" id="IPR036523">
    <property type="entry name" value="SurE-like_sf"/>
</dbReference>
<dbReference type="EMBL" id="CP045810">
    <property type="protein sequence ID" value="QHN38403.1"/>
    <property type="molecule type" value="Genomic_DNA"/>
</dbReference>
<dbReference type="InterPro" id="IPR030048">
    <property type="entry name" value="SurE"/>
</dbReference>
<organism evidence="10">
    <name type="scientific">Gordonia amarae</name>
    <dbReference type="NCBI Taxonomy" id="36821"/>
    <lineage>
        <taxon>Bacteria</taxon>
        <taxon>Bacillati</taxon>
        <taxon>Actinomycetota</taxon>
        <taxon>Actinomycetes</taxon>
        <taxon>Mycobacteriales</taxon>
        <taxon>Gordoniaceae</taxon>
        <taxon>Gordonia</taxon>
    </lineage>
</organism>
<feature type="domain" description="Survival protein SurE-like phosphatase/nucleotidase" evidence="9">
    <location>
        <begin position="55"/>
        <end position="276"/>
    </location>
</feature>
<dbReference type="PROSITE" id="PS51257">
    <property type="entry name" value="PROKAR_LIPOPROTEIN"/>
    <property type="match status" value="1"/>
</dbReference>
<evidence type="ECO:0000256" key="5">
    <source>
        <dbReference type="ARBA" id="ARBA00022723"/>
    </source>
</evidence>
<dbReference type="SUPFAM" id="SSF64167">
    <property type="entry name" value="SurE-like"/>
    <property type="match status" value="1"/>
</dbReference>
<keyword evidence="6" id="KW-0547">Nucleotide-binding</keyword>
<dbReference type="GO" id="GO:0004309">
    <property type="term" value="F:exopolyphosphatase activity"/>
    <property type="evidence" value="ECO:0007669"/>
    <property type="project" value="TreeGrafter"/>
</dbReference>
<proteinExistence type="inferred from homology"/>
<evidence type="ECO:0000313" key="10">
    <source>
        <dbReference type="EMBL" id="QHN38403.1"/>
    </source>
</evidence>
<sequence>MFHVARPLSAAAAVLLAAAALAACGSSDDSSSSASQSGASQTVSQGEGVSGLKVMLVDDDSIQGQSPTGSDGLGIYNLRKAFCSAGADVLVVGPWTVQSGQGSRLTLTGPVTVQAVTPPKGFESDCGSAPSGGKVFGVCAAKAPCVAPTTAAEGSPSASPSDSAALAVSEFLPKNYWPDGPDIVLSGVNFGQNDTVTAVHSGTTNAAVVANRLGKPAIAVSEVLTLACLTTGKSCPQFKGAADFSVRLVGELRKRELITPSLLLNVNYPHLEAGQAPKSTQVNVLGKCTAINFGAKTPTSATAVGKNGGTYEFGAIAPCKETVKNADSTAIGEGHISVVSLDGSWNGKTSGTMEKALIDAE</sequence>
<evidence type="ECO:0000256" key="1">
    <source>
        <dbReference type="ARBA" id="ARBA00000815"/>
    </source>
</evidence>
<dbReference type="RefSeq" id="WP_005191544.1">
    <property type="nucleotide sequence ID" value="NZ_CP045804.1"/>
</dbReference>
<evidence type="ECO:0000256" key="3">
    <source>
        <dbReference type="ARBA" id="ARBA00012643"/>
    </source>
</evidence>
<dbReference type="GO" id="GO:0008254">
    <property type="term" value="F:3'-nucleotidase activity"/>
    <property type="evidence" value="ECO:0007669"/>
    <property type="project" value="TreeGrafter"/>
</dbReference>
<evidence type="ECO:0000256" key="2">
    <source>
        <dbReference type="ARBA" id="ARBA00011062"/>
    </source>
</evidence>
<feature type="chain" id="PRO_5038711865" description="5'-nucleotidase" evidence="8">
    <location>
        <begin position="23"/>
        <end position="361"/>
    </location>
</feature>
<accession>A0A857KJA0</accession>
<dbReference type="InterPro" id="IPR002828">
    <property type="entry name" value="SurE-like_Pase/nucleotidase"/>
</dbReference>
<comment type="similarity">
    <text evidence="2">Belongs to the SurE nucleotidase family.</text>
</comment>
<evidence type="ECO:0000256" key="6">
    <source>
        <dbReference type="ARBA" id="ARBA00022741"/>
    </source>
</evidence>
<keyword evidence="7" id="KW-0378">Hydrolase</keyword>
<gene>
    <name evidence="10" type="ORF">GII30_03715</name>
</gene>
<keyword evidence="5" id="KW-0479">Metal-binding</keyword>
<dbReference type="PANTHER" id="PTHR30457:SF12">
    <property type="entry name" value="5'_3'-NUCLEOTIDASE SURE"/>
    <property type="match status" value="1"/>
</dbReference>
<keyword evidence="4" id="KW-0963">Cytoplasm</keyword>
<dbReference type="PANTHER" id="PTHR30457">
    <property type="entry name" value="5'-NUCLEOTIDASE SURE"/>
    <property type="match status" value="1"/>
</dbReference>
<name>A0A857KJA0_9ACTN</name>
<evidence type="ECO:0000256" key="4">
    <source>
        <dbReference type="ARBA" id="ARBA00022490"/>
    </source>
</evidence>
<dbReference type="Pfam" id="PF01975">
    <property type="entry name" value="SurE"/>
    <property type="match status" value="1"/>
</dbReference>
<evidence type="ECO:0000259" key="9">
    <source>
        <dbReference type="Pfam" id="PF01975"/>
    </source>
</evidence>
<evidence type="ECO:0000256" key="7">
    <source>
        <dbReference type="ARBA" id="ARBA00022801"/>
    </source>
</evidence>
<dbReference type="Gene3D" id="3.40.1210.10">
    <property type="entry name" value="Survival protein SurE-like phosphatase/nucleotidase"/>
    <property type="match status" value="1"/>
</dbReference>
<evidence type="ECO:0000256" key="8">
    <source>
        <dbReference type="SAM" id="SignalP"/>
    </source>
</evidence>
<feature type="signal peptide" evidence="8">
    <location>
        <begin position="1"/>
        <end position="22"/>
    </location>
</feature>
<dbReference type="GO" id="GO:0000166">
    <property type="term" value="F:nucleotide binding"/>
    <property type="evidence" value="ECO:0007669"/>
    <property type="project" value="UniProtKB-KW"/>
</dbReference>
<dbReference type="AlphaFoldDB" id="A0A857KJA0"/>
<comment type="catalytic activity">
    <reaction evidence="1">
        <text>a ribonucleoside 5'-phosphate + H2O = a ribonucleoside + phosphate</text>
        <dbReference type="Rhea" id="RHEA:12484"/>
        <dbReference type="ChEBI" id="CHEBI:15377"/>
        <dbReference type="ChEBI" id="CHEBI:18254"/>
        <dbReference type="ChEBI" id="CHEBI:43474"/>
        <dbReference type="ChEBI" id="CHEBI:58043"/>
        <dbReference type="EC" id="3.1.3.5"/>
    </reaction>
</comment>
<protein>
    <recommendedName>
        <fullName evidence="3">5'-nucleotidase</fullName>
        <ecNumber evidence="3">3.1.3.5</ecNumber>
    </recommendedName>
</protein>
<dbReference type="GO" id="GO:0046872">
    <property type="term" value="F:metal ion binding"/>
    <property type="evidence" value="ECO:0007669"/>
    <property type="project" value="UniProtKB-KW"/>
</dbReference>